<dbReference type="Pfam" id="PF14223">
    <property type="entry name" value="Retrotran_gag_2"/>
    <property type="match status" value="1"/>
</dbReference>
<evidence type="ECO:0000259" key="3">
    <source>
        <dbReference type="Pfam" id="PF22936"/>
    </source>
</evidence>
<dbReference type="InterPro" id="IPR054722">
    <property type="entry name" value="PolX-like_BBD"/>
</dbReference>
<keyword evidence="5" id="KW-1185">Reference proteome</keyword>
<dbReference type="GO" id="GO:0003676">
    <property type="term" value="F:nucleic acid binding"/>
    <property type="evidence" value="ECO:0007669"/>
    <property type="project" value="InterPro"/>
</dbReference>
<reference evidence="4 5" key="1">
    <citation type="submission" date="2024-01" db="EMBL/GenBank/DDBJ databases">
        <title>A telomere-to-telomere, gap-free genome of sweet tea (Lithocarpus litseifolius).</title>
        <authorList>
            <person name="Zhou J."/>
        </authorList>
    </citation>
    <scope>NUCLEOTIDE SEQUENCE [LARGE SCALE GENOMIC DNA]</scope>
    <source>
        <strain evidence="4">Zhou-2022a</strain>
        <tissue evidence="4">Leaf</tissue>
    </source>
</reference>
<feature type="region of interest" description="Disordered" evidence="1">
    <location>
        <begin position="140"/>
        <end position="165"/>
    </location>
</feature>
<name>A0AAW2CK18_9ROSI</name>
<feature type="domain" description="Retrovirus-related Pol polyprotein from transposon TNT 1-94-like beta-barrel" evidence="3">
    <location>
        <begin position="223"/>
        <end position="303"/>
    </location>
</feature>
<dbReference type="EMBL" id="JAZDWU010000007">
    <property type="protein sequence ID" value="KAK9996825.1"/>
    <property type="molecule type" value="Genomic_DNA"/>
</dbReference>
<dbReference type="SUPFAM" id="SSF57756">
    <property type="entry name" value="Retrovirus zinc finger-like domains"/>
    <property type="match status" value="1"/>
</dbReference>
<dbReference type="GO" id="GO:0008270">
    <property type="term" value="F:zinc ion binding"/>
    <property type="evidence" value="ECO:0007669"/>
    <property type="project" value="InterPro"/>
</dbReference>
<dbReference type="InterPro" id="IPR036875">
    <property type="entry name" value="Znf_CCHC_sf"/>
</dbReference>
<dbReference type="Proteomes" id="UP001459277">
    <property type="component" value="Unassembled WGS sequence"/>
</dbReference>
<dbReference type="InterPro" id="IPR025724">
    <property type="entry name" value="GAG-pre-integrase_dom"/>
</dbReference>
<dbReference type="Gene3D" id="4.10.60.10">
    <property type="entry name" value="Zinc finger, CCHC-type"/>
    <property type="match status" value="1"/>
</dbReference>
<feature type="compositionally biased region" description="Low complexity" evidence="1">
    <location>
        <begin position="142"/>
        <end position="152"/>
    </location>
</feature>
<evidence type="ECO:0000313" key="4">
    <source>
        <dbReference type="EMBL" id="KAK9996825.1"/>
    </source>
</evidence>
<protein>
    <recommendedName>
        <fullName evidence="6">GAG-pre-integrase domain-containing protein</fullName>
    </recommendedName>
</protein>
<evidence type="ECO:0000313" key="5">
    <source>
        <dbReference type="Proteomes" id="UP001459277"/>
    </source>
</evidence>
<dbReference type="PANTHER" id="PTHR47592:SF27">
    <property type="entry name" value="OS08G0421700 PROTEIN"/>
    <property type="match status" value="1"/>
</dbReference>
<evidence type="ECO:0000256" key="1">
    <source>
        <dbReference type="SAM" id="MobiDB-lite"/>
    </source>
</evidence>
<proteinExistence type="predicted"/>
<evidence type="ECO:0008006" key="6">
    <source>
        <dbReference type="Google" id="ProtNLM"/>
    </source>
</evidence>
<dbReference type="Pfam" id="PF13976">
    <property type="entry name" value="gag_pre-integrs"/>
    <property type="match status" value="1"/>
</dbReference>
<comment type="caution">
    <text evidence="4">The sequence shown here is derived from an EMBL/GenBank/DDBJ whole genome shotgun (WGS) entry which is preliminary data.</text>
</comment>
<sequence>MLPLGDEVQREIVDKETIAGLWLKLESRYMTKSLTNRLYMKQRLYTIRMKEGTPVFDHFDEFNSIILDLKNIERKVEDEEHALILLCSLPPSFKHFVDTMLYGSGRDSISIDGVKDALNSKKLKKKVSETWGDNCADGLVARSRSNENGSSSNREKSGSKSRSSKCHYFKKEGHWKNECTLLKEKKENYGISNTSNTASVAEVNTVGDDIVLLVSTSCSSDAWVLDSACSYHMTLKRDWFTTYQSISGGELLMGNNMTCRVLGIRTVRIKMYDGVVRTLPNVCHVLYLRKNLLSLGIFDSKGYKYIGEGGVLRIRKGSLVFIKGQLVNGLYMLQGSTIVGVATISSSIDPNSYNTRLWHMQLGHTNEASMSILSKQGFFNSFKIGKLDFCKHCVFGEFDEFCKNEDIDLVYYKASIDSSSITRFVNFDFTGDLDKKRFLIGYVFTFDCAISWKVTLQSTIILSITEIEYMVATKFVIALRGFRLVVEKFRLWGLTKFKPRWRFL</sequence>
<dbReference type="Pfam" id="PF22936">
    <property type="entry name" value="Pol_BBD"/>
    <property type="match status" value="1"/>
</dbReference>
<accession>A0AAW2CK18</accession>
<dbReference type="PANTHER" id="PTHR47592">
    <property type="entry name" value="PBF68 PROTEIN"/>
    <property type="match status" value="1"/>
</dbReference>
<organism evidence="4 5">
    <name type="scientific">Lithocarpus litseifolius</name>
    <dbReference type="NCBI Taxonomy" id="425828"/>
    <lineage>
        <taxon>Eukaryota</taxon>
        <taxon>Viridiplantae</taxon>
        <taxon>Streptophyta</taxon>
        <taxon>Embryophyta</taxon>
        <taxon>Tracheophyta</taxon>
        <taxon>Spermatophyta</taxon>
        <taxon>Magnoliopsida</taxon>
        <taxon>eudicotyledons</taxon>
        <taxon>Gunneridae</taxon>
        <taxon>Pentapetalae</taxon>
        <taxon>rosids</taxon>
        <taxon>fabids</taxon>
        <taxon>Fagales</taxon>
        <taxon>Fagaceae</taxon>
        <taxon>Lithocarpus</taxon>
    </lineage>
</organism>
<gene>
    <name evidence="4" type="ORF">SO802_021511</name>
</gene>
<evidence type="ECO:0000259" key="2">
    <source>
        <dbReference type="Pfam" id="PF13976"/>
    </source>
</evidence>
<dbReference type="AlphaFoldDB" id="A0AAW2CK18"/>
<feature type="domain" description="GAG-pre-integrase" evidence="2">
    <location>
        <begin position="329"/>
        <end position="396"/>
    </location>
</feature>